<dbReference type="PROSITE" id="PS00061">
    <property type="entry name" value="ADH_SHORT"/>
    <property type="match status" value="1"/>
</dbReference>
<organism evidence="4 5">
    <name type="scientific">Phytoactinopolyspora alkaliphila</name>
    <dbReference type="NCBI Taxonomy" id="1783498"/>
    <lineage>
        <taxon>Bacteria</taxon>
        <taxon>Bacillati</taxon>
        <taxon>Actinomycetota</taxon>
        <taxon>Actinomycetes</taxon>
        <taxon>Jiangellales</taxon>
        <taxon>Jiangellaceae</taxon>
        <taxon>Phytoactinopolyspora</taxon>
    </lineage>
</organism>
<feature type="domain" description="Ketoreductase" evidence="3">
    <location>
        <begin position="9"/>
        <end position="197"/>
    </location>
</feature>
<dbReference type="Proteomes" id="UP000469185">
    <property type="component" value="Unassembled WGS sequence"/>
</dbReference>
<dbReference type="PANTHER" id="PTHR43639">
    <property type="entry name" value="OXIDOREDUCTASE, SHORT-CHAIN DEHYDROGENASE/REDUCTASE FAMILY (AFU_ORTHOLOGUE AFUA_5G02870)"/>
    <property type="match status" value="1"/>
</dbReference>
<accession>A0A6N9YJ83</accession>
<dbReference type="AlphaFoldDB" id="A0A6N9YJ83"/>
<dbReference type="InterPro" id="IPR036291">
    <property type="entry name" value="NAD(P)-bd_dom_sf"/>
</dbReference>
<protein>
    <submittedName>
        <fullName evidence="4">SDR family oxidoreductase</fullName>
    </submittedName>
</protein>
<dbReference type="RefSeq" id="WP_163817333.1">
    <property type="nucleotide sequence ID" value="NZ_JAAGOB010000003.1"/>
</dbReference>
<reference evidence="4 5" key="1">
    <citation type="submission" date="2020-02" db="EMBL/GenBank/DDBJ databases">
        <authorList>
            <person name="Li X.-J."/>
            <person name="Feng X.-M."/>
        </authorList>
    </citation>
    <scope>NUCLEOTIDE SEQUENCE [LARGE SCALE GENOMIC DNA]</scope>
    <source>
        <strain evidence="4 5">CGMCC 4.7225</strain>
    </source>
</reference>
<gene>
    <name evidence="4" type="ORF">G1H11_06680</name>
</gene>
<dbReference type="GO" id="GO:0016491">
    <property type="term" value="F:oxidoreductase activity"/>
    <property type="evidence" value="ECO:0007669"/>
    <property type="project" value="UniProtKB-KW"/>
</dbReference>
<dbReference type="FunFam" id="3.40.50.720:FF:000084">
    <property type="entry name" value="Short-chain dehydrogenase reductase"/>
    <property type="match status" value="1"/>
</dbReference>
<evidence type="ECO:0000313" key="4">
    <source>
        <dbReference type="EMBL" id="NED94995.1"/>
    </source>
</evidence>
<comment type="similarity">
    <text evidence="1">Belongs to the short-chain dehydrogenases/reductases (SDR) family.</text>
</comment>
<keyword evidence="5" id="KW-1185">Reference proteome</keyword>
<dbReference type="Pfam" id="PF13561">
    <property type="entry name" value="adh_short_C2"/>
    <property type="match status" value="1"/>
</dbReference>
<evidence type="ECO:0000259" key="3">
    <source>
        <dbReference type="SMART" id="SM00822"/>
    </source>
</evidence>
<proteinExistence type="inferred from homology"/>
<dbReference type="SMART" id="SM00822">
    <property type="entry name" value="PKS_KR"/>
    <property type="match status" value="1"/>
</dbReference>
<dbReference type="EMBL" id="JAAGOB010000003">
    <property type="protein sequence ID" value="NED94995.1"/>
    <property type="molecule type" value="Genomic_DNA"/>
</dbReference>
<keyword evidence="2" id="KW-0560">Oxidoreductase</keyword>
<sequence>MSGQRLTGRVALLTGASRGIGAAVARAYAAEGAAVAVGHEPGPRPREQAVKLVAEINATGGRAIAVPADMVDPQAVESFATTVRAELGAVDIVVNNAAASARVPWAELQVDQWDHVLNVNLRGSWLMTRAAYPDLRVSEHACVINVTSVMVETGQPGALHYTASKAGLIGLTRALARELGEDGIRVNAVMPGAIRTEHEQEMEPDAAAVFDRITARQALKRRGYADDLAGAFVFLASAESGFVTGQVLNVDGGWVHY</sequence>
<dbReference type="PANTHER" id="PTHR43639:SF1">
    <property type="entry name" value="SHORT-CHAIN DEHYDROGENASE_REDUCTASE FAMILY PROTEIN"/>
    <property type="match status" value="1"/>
</dbReference>
<dbReference type="Gene3D" id="3.40.50.720">
    <property type="entry name" value="NAD(P)-binding Rossmann-like Domain"/>
    <property type="match status" value="1"/>
</dbReference>
<dbReference type="InterPro" id="IPR020904">
    <property type="entry name" value="Sc_DH/Rdtase_CS"/>
</dbReference>
<name>A0A6N9YJ83_9ACTN</name>
<evidence type="ECO:0000256" key="2">
    <source>
        <dbReference type="ARBA" id="ARBA00023002"/>
    </source>
</evidence>
<dbReference type="PRINTS" id="PR00080">
    <property type="entry name" value="SDRFAMILY"/>
</dbReference>
<evidence type="ECO:0000256" key="1">
    <source>
        <dbReference type="ARBA" id="ARBA00006484"/>
    </source>
</evidence>
<evidence type="ECO:0000313" key="5">
    <source>
        <dbReference type="Proteomes" id="UP000469185"/>
    </source>
</evidence>
<dbReference type="InterPro" id="IPR002347">
    <property type="entry name" value="SDR_fam"/>
</dbReference>
<dbReference type="InterPro" id="IPR057326">
    <property type="entry name" value="KR_dom"/>
</dbReference>
<comment type="caution">
    <text evidence="4">The sequence shown here is derived from an EMBL/GenBank/DDBJ whole genome shotgun (WGS) entry which is preliminary data.</text>
</comment>
<dbReference type="SUPFAM" id="SSF51735">
    <property type="entry name" value="NAD(P)-binding Rossmann-fold domains"/>
    <property type="match status" value="1"/>
</dbReference>
<dbReference type="PRINTS" id="PR00081">
    <property type="entry name" value="GDHRDH"/>
</dbReference>